<keyword evidence="2" id="KW-1185">Reference proteome</keyword>
<geneLocation type="plasmid" evidence="1 2">
    <name>unnamed2</name>
</geneLocation>
<dbReference type="RefSeq" id="WP_306061730.1">
    <property type="nucleotide sequence ID" value="NZ_CP120999.1"/>
</dbReference>
<name>A0ABY9HX05_9ACTN</name>
<dbReference type="EMBL" id="CP120999">
    <property type="protein sequence ID" value="WLQ38579.1"/>
    <property type="molecule type" value="Genomic_DNA"/>
</dbReference>
<evidence type="ECO:0000313" key="2">
    <source>
        <dbReference type="Proteomes" id="UP001239522"/>
    </source>
</evidence>
<keyword evidence="1" id="KW-0614">Plasmid</keyword>
<dbReference type="Proteomes" id="UP001239522">
    <property type="component" value="Plasmid unnamed2"/>
</dbReference>
<protein>
    <recommendedName>
        <fullName evidence="3">Helicase-associated domain-containing protein</fullName>
    </recommendedName>
</protein>
<reference evidence="1 2" key="1">
    <citation type="submission" date="2023-03" db="EMBL/GenBank/DDBJ databases">
        <title>Isolation and description of six Streptomyces strains from soil environments, able to metabolize different microbial glucans.</title>
        <authorList>
            <person name="Widen T."/>
            <person name="Larsbrink J."/>
        </authorList>
    </citation>
    <scope>NUCLEOTIDE SEQUENCE [LARGE SCALE GENOMIC DNA]</scope>
    <source>
        <strain evidence="1 2">Mut1</strain>
        <plasmid evidence="1 2">unnamed2</plasmid>
    </source>
</reference>
<gene>
    <name evidence="1" type="ORF">P8A18_34210</name>
</gene>
<proteinExistence type="predicted"/>
<organism evidence="1 2">
    <name type="scientific">Streptomyces castrisilvae</name>
    <dbReference type="NCBI Taxonomy" id="3033811"/>
    <lineage>
        <taxon>Bacteria</taxon>
        <taxon>Bacillati</taxon>
        <taxon>Actinomycetota</taxon>
        <taxon>Actinomycetes</taxon>
        <taxon>Kitasatosporales</taxon>
        <taxon>Streptomycetaceae</taxon>
        <taxon>Streptomyces</taxon>
    </lineage>
</organism>
<evidence type="ECO:0000313" key="1">
    <source>
        <dbReference type="EMBL" id="WLQ38579.1"/>
    </source>
</evidence>
<sequence length="85" mass="10200">MQQRGKARSGQLSAHTLQELTVLDPWWNPPWPYTWHRTWQQYRATISRNEPVPDALQRWAAQQRTRRHTLHPHQQRLLTRIGITG</sequence>
<accession>A0ABY9HX05</accession>
<evidence type="ECO:0008006" key="3">
    <source>
        <dbReference type="Google" id="ProtNLM"/>
    </source>
</evidence>